<keyword evidence="3" id="KW-1185">Reference proteome</keyword>
<dbReference type="InterPro" id="IPR050312">
    <property type="entry name" value="IolE/XylAMocC-like"/>
</dbReference>
<accession>A0A5R9JA60</accession>
<sequence length="321" mass="35506">MSAASTADTSHTLTNLNWPIAAAMIQYPNLLPDGSSVQDHSAERWAETVADVSGAGFTEIDPYDSWIRLADLTPERRREFLAVLKAHGLTIPAISTARRSIIDPERGAEFLEYSHRLLDVAAEVGAKHVSFGLFGPLTEAQKKVNWFWTVDGVKNPDDPATYKRAVEGYRELGKHAESVGLDIGLEMYEDTYIGTADGAVKMVRDIDHPAVGINPDIGNLVRLHRPVERWQSMVEKTMPYVKYWHAKNYFRDEVEAEGFVATSPAPLELGIISYRVAVKQAIAHGFRGAFCVEHYGGDGLSVAATNREYLRRILPKSVGPA</sequence>
<dbReference type="EMBL" id="VCDI01000002">
    <property type="protein sequence ID" value="TLU73427.1"/>
    <property type="molecule type" value="Genomic_DNA"/>
</dbReference>
<dbReference type="OrthoDB" id="3325478at2"/>
<dbReference type="InterPro" id="IPR036237">
    <property type="entry name" value="Xyl_isomerase-like_sf"/>
</dbReference>
<reference evidence="2 3" key="1">
    <citation type="submission" date="2019-05" db="EMBL/GenBank/DDBJ databases">
        <authorList>
            <person name="Pankratov T."/>
            <person name="Grouzdev D."/>
        </authorList>
    </citation>
    <scope>NUCLEOTIDE SEQUENCE [LARGE SCALE GENOMIC DNA]</scope>
    <source>
        <strain evidence="2 3">KEBCLARHB70R</strain>
    </source>
</reference>
<dbReference type="Proteomes" id="UP000305654">
    <property type="component" value="Unassembled WGS sequence"/>
</dbReference>
<protein>
    <submittedName>
        <fullName evidence="2">Sugar phosphate isomerase/epimerase</fullName>
    </submittedName>
</protein>
<evidence type="ECO:0000313" key="3">
    <source>
        <dbReference type="Proteomes" id="UP000305654"/>
    </source>
</evidence>
<dbReference type="AlphaFoldDB" id="A0A5R9JA60"/>
<dbReference type="GO" id="GO:0016853">
    <property type="term" value="F:isomerase activity"/>
    <property type="evidence" value="ECO:0007669"/>
    <property type="project" value="UniProtKB-KW"/>
</dbReference>
<dbReference type="PANTHER" id="PTHR12110:SF41">
    <property type="entry name" value="INOSOSE DEHYDRATASE"/>
    <property type="match status" value="1"/>
</dbReference>
<evidence type="ECO:0000313" key="2">
    <source>
        <dbReference type="EMBL" id="TLU73427.1"/>
    </source>
</evidence>
<evidence type="ECO:0000259" key="1">
    <source>
        <dbReference type="Pfam" id="PF01261"/>
    </source>
</evidence>
<gene>
    <name evidence="2" type="ORF">FE263_08535</name>
</gene>
<proteinExistence type="predicted"/>
<dbReference type="InterPro" id="IPR013022">
    <property type="entry name" value="Xyl_isomerase-like_TIM-brl"/>
</dbReference>
<dbReference type="Gene3D" id="3.20.20.150">
    <property type="entry name" value="Divalent-metal-dependent TIM barrel enzymes"/>
    <property type="match status" value="1"/>
</dbReference>
<keyword evidence="2" id="KW-0413">Isomerase</keyword>
<dbReference type="Pfam" id="PF01261">
    <property type="entry name" value="AP_endonuc_2"/>
    <property type="match status" value="1"/>
</dbReference>
<dbReference type="SUPFAM" id="SSF51658">
    <property type="entry name" value="Xylose isomerase-like"/>
    <property type="match status" value="1"/>
</dbReference>
<feature type="domain" description="Xylose isomerase-like TIM barrel" evidence="1">
    <location>
        <begin position="51"/>
        <end position="311"/>
    </location>
</feature>
<organism evidence="2 3">
    <name type="scientific">Lichenicoccus roseus</name>
    <dbReference type="NCBI Taxonomy" id="2683649"/>
    <lineage>
        <taxon>Bacteria</taxon>
        <taxon>Pseudomonadati</taxon>
        <taxon>Pseudomonadota</taxon>
        <taxon>Alphaproteobacteria</taxon>
        <taxon>Acetobacterales</taxon>
        <taxon>Acetobacteraceae</taxon>
        <taxon>Lichenicoccus</taxon>
    </lineage>
</organism>
<dbReference type="PANTHER" id="PTHR12110">
    <property type="entry name" value="HYDROXYPYRUVATE ISOMERASE"/>
    <property type="match status" value="1"/>
</dbReference>
<dbReference type="RefSeq" id="WP_138325507.1">
    <property type="nucleotide sequence ID" value="NZ_VCDI01000002.1"/>
</dbReference>
<comment type="caution">
    <text evidence="2">The sequence shown here is derived from an EMBL/GenBank/DDBJ whole genome shotgun (WGS) entry which is preliminary data.</text>
</comment>
<name>A0A5R9JA60_9PROT</name>